<gene>
    <name evidence="2" type="ORF">LAESUDRAFT_753350</name>
</gene>
<reference evidence="2 3" key="1">
    <citation type="journal article" date="2016" name="Mol. Biol. Evol.">
        <title>Comparative Genomics of Early-Diverging Mushroom-Forming Fungi Provides Insights into the Origins of Lignocellulose Decay Capabilities.</title>
        <authorList>
            <person name="Nagy L.G."/>
            <person name="Riley R."/>
            <person name="Tritt A."/>
            <person name="Adam C."/>
            <person name="Daum C."/>
            <person name="Floudas D."/>
            <person name="Sun H."/>
            <person name="Yadav J.S."/>
            <person name="Pangilinan J."/>
            <person name="Larsson K.H."/>
            <person name="Matsuura K."/>
            <person name="Barry K."/>
            <person name="Labutti K."/>
            <person name="Kuo R."/>
            <person name="Ohm R.A."/>
            <person name="Bhattacharya S.S."/>
            <person name="Shirouzu T."/>
            <person name="Yoshinaga Y."/>
            <person name="Martin F.M."/>
            <person name="Grigoriev I.V."/>
            <person name="Hibbett D.S."/>
        </authorList>
    </citation>
    <scope>NUCLEOTIDE SEQUENCE [LARGE SCALE GENOMIC DNA]</scope>
    <source>
        <strain evidence="2 3">93-53</strain>
    </source>
</reference>
<proteinExistence type="predicted"/>
<keyword evidence="3" id="KW-1185">Reference proteome</keyword>
<evidence type="ECO:0000313" key="2">
    <source>
        <dbReference type="EMBL" id="KZT00099.1"/>
    </source>
</evidence>
<feature type="domain" description="F-box" evidence="1">
    <location>
        <begin position="32"/>
        <end position="84"/>
    </location>
</feature>
<evidence type="ECO:0000313" key="3">
    <source>
        <dbReference type="Proteomes" id="UP000076871"/>
    </source>
</evidence>
<dbReference type="SUPFAM" id="SSF52047">
    <property type="entry name" value="RNI-like"/>
    <property type="match status" value="1"/>
</dbReference>
<dbReference type="Pfam" id="PF12937">
    <property type="entry name" value="F-box-like"/>
    <property type="match status" value="1"/>
</dbReference>
<dbReference type="AlphaFoldDB" id="A0A165B2E5"/>
<dbReference type="InParanoid" id="A0A165B2E5"/>
<dbReference type="InterPro" id="IPR032675">
    <property type="entry name" value="LRR_dom_sf"/>
</dbReference>
<sequence>MAHRSQGDDTLLSPSQERAELVSDEDFAPPISTVPPEILEDIFLQLAQDTRTDSTPPYAWIKVSHVCADWRAIALNCASLWTDVQFVVSSEWLTEVLARSKGLPLTIRLSIRGDEYADTETVLAAMICQELHRTRKIDVTAPSRSMRKLMCLIDKPAPLLESLCLRNSSFSARVCDSLPPLLSDANVKLRSLRLERLSLNWRKLNIPFLDRLDIMSCGNVIQSAASFRNFAAALRNSPMLETLTISEENLLSPRPDRLPIRSLTIPLSRLRSLSIRTQKSEDCAYILRQLSIPRASSISLAFSPPSADDAESTASPLAQFPFAHELRTMDILCRTDAQTRRDQERLAARSGDGGPPVSLIIELPYENRSDHKIGELCGHLPLTSIEKLSFSGIRVPHTHHWIESYWNLRSVRELTVDRYAASAHLLYALTHCEQSHSSSRAHPPTRMLFPDLHVLRFQGVVFARVQSDFNRSISIEHLTDCLRKRGVRGAPIKELRFRNCSEILQEDIQRFKEIMELVEIESHHSSDVVPTSDLILYWQPDIYEDELAAFAT</sequence>
<evidence type="ECO:0000259" key="1">
    <source>
        <dbReference type="Pfam" id="PF12937"/>
    </source>
</evidence>
<dbReference type="GeneID" id="63828797"/>
<dbReference type="Proteomes" id="UP000076871">
    <property type="component" value="Unassembled WGS sequence"/>
</dbReference>
<accession>A0A165B2E5</accession>
<dbReference type="OrthoDB" id="3264373at2759"/>
<dbReference type="Gene3D" id="1.20.1280.50">
    <property type="match status" value="1"/>
</dbReference>
<dbReference type="EMBL" id="KV427697">
    <property type="protein sequence ID" value="KZT00099.1"/>
    <property type="molecule type" value="Genomic_DNA"/>
</dbReference>
<dbReference type="Gene3D" id="3.80.10.10">
    <property type="entry name" value="Ribonuclease Inhibitor"/>
    <property type="match status" value="1"/>
</dbReference>
<protein>
    <recommendedName>
        <fullName evidence="1">F-box domain-containing protein</fullName>
    </recommendedName>
</protein>
<dbReference type="InterPro" id="IPR001810">
    <property type="entry name" value="F-box_dom"/>
</dbReference>
<organism evidence="2 3">
    <name type="scientific">Laetiporus sulphureus 93-53</name>
    <dbReference type="NCBI Taxonomy" id="1314785"/>
    <lineage>
        <taxon>Eukaryota</taxon>
        <taxon>Fungi</taxon>
        <taxon>Dikarya</taxon>
        <taxon>Basidiomycota</taxon>
        <taxon>Agaricomycotina</taxon>
        <taxon>Agaricomycetes</taxon>
        <taxon>Polyporales</taxon>
        <taxon>Laetiporus</taxon>
    </lineage>
</organism>
<name>A0A165B2E5_9APHY</name>
<dbReference type="RefSeq" id="XP_040757839.1">
    <property type="nucleotide sequence ID" value="XM_040911769.1"/>
</dbReference>